<protein>
    <submittedName>
        <fullName evidence="6">Two component transcriptional regulator, LytTR family</fullName>
    </submittedName>
</protein>
<dbReference type="RefSeq" id="WP_074573419.1">
    <property type="nucleotide sequence ID" value="NZ_FNJQ01000043.1"/>
</dbReference>
<name>A0A1H0V1H8_SELRU</name>
<dbReference type="GO" id="GO:0032993">
    <property type="term" value="C:protein-DNA complex"/>
    <property type="evidence" value="ECO:0007669"/>
    <property type="project" value="TreeGrafter"/>
</dbReference>
<keyword evidence="4" id="KW-0597">Phosphoprotein</keyword>
<evidence type="ECO:0000256" key="1">
    <source>
        <dbReference type="ARBA" id="ARBA00023015"/>
    </source>
</evidence>
<keyword evidence="2" id="KW-0238">DNA-binding</keyword>
<sequence length="242" mass="27903">MKIAIVDDKTSDLLAAESHLLRYLRQTHPGIIGRLRIETFSSGEELLENFEIGRFSLILLDIYMGTMTGLETAEAIRQQDEKVPIIFLTTSSEHLLEGYRVFAAGYFIKPLANNTNEFARTFEHILPELMAQEKDISIPVAGENVDIPFRNIVYVDINDQHTLRLHLAETDVDTLMPYANCSEILLQDNRFLECHHRIILNMDYVSLMDKEEFILKDGSKIPISQRRKRDAKVSYMSYLAHR</sequence>
<dbReference type="Pfam" id="PF04397">
    <property type="entry name" value="LytTR"/>
    <property type="match status" value="1"/>
</dbReference>
<dbReference type="GO" id="GO:0000976">
    <property type="term" value="F:transcription cis-regulatory region binding"/>
    <property type="evidence" value="ECO:0007669"/>
    <property type="project" value="TreeGrafter"/>
</dbReference>
<dbReference type="InterPro" id="IPR007492">
    <property type="entry name" value="LytTR_DNA-bd_dom"/>
</dbReference>
<reference evidence="6 7" key="1">
    <citation type="submission" date="2016-10" db="EMBL/GenBank/DDBJ databases">
        <authorList>
            <person name="de Groot N.N."/>
        </authorList>
    </citation>
    <scope>NUCLEOTIDE SEQUENCE [LARGE SCALE GENOMIC DNA]</scope>
    <source>
        <strain evidence="6 7">S137</strain>
    </source>
</reference>
<dbReference type="CDD" id="cd00156">
    <property type="entry name" value="REC"/>
    <property type="match status" value="1"/>
</dbReference>
<dbReference type="AlphaFoldDB" id="A0A1H0V1H8"/>
<dbReference type="GO" id="GO:0006355">
    <property type="term" value="P:regulation of DNA-templated transcription"/>
    <property type="evidence" value="ECO:0007669"/>
    <property type="project" value="TreeGrafter"/>
</dbReference>
<dbReference type="OrthoDB" id="9788600at2"/>
<dbReference type="GO" id="GO:0000156">
    <property type="term" value="F:phosphorelay response regulator activity"/>
    <property type="evidence" value="ECO:0007669"/>
    <property type="project" value="TreeGrafter"/>
</dbReference>
<dbReference type="Gene3D" id="2.40.50.1020">
    <property type="entry name" value="LytTr DNA-binding domain"/>
    <property type="match status" value="1"/>
</dbReference>
<keyword evidence="1" id="KW-0805">Transcription regulation</keyword>
<feature type="domain" description="Response regulatory" evidence="5">
    <location>
        <begin position="2"/>
        <end position="124"/>
    </location>
</feature>
<dbReference type="PROSITE" id="PS50110">
    <property type="entry name" value="RESPONSE_REGULATORY"/>
    <property type="match status" value="1"/>
</dbReference>
<evidence type="ECO:0000256" key="3">
    <source>
        <dbReference type="ARBA" id="ARBA00023163"/>
    </source>
</evidence>
<evidence type="ECO:0000256" key="2">
    <source>
        <dbReference type="ARBA" id="ARBA00023125"/>
    </source>
</evidence>
<dbReference type="Pfam" id="PF00072">
    <property type="entry name" value="Response_reg"/>
    <property type="match status" value="1"/>
</dbReference>
<dbReference type="PANTHER" id="PTHR48111">
    <property type="entry name" value="REGULATOR OF RPOS"/>
    <property type="match status" value="1"/>
</dbReference>
<dbReference type="SMART" id="SM00448">
    <property type="entry name" value="REC"/>
    <property type="match status" value="1"/>
</dbReference>
<dbReference type="SMART" id="SM00850">
    <property type="entry name" value="LytTR"/>
    <property type="match status" value="1"/>
</dbReference>
<dbReference type="PANTHER" id="PTHR48111:SF26">
    <property type="entry name" value="STAGE 0 SPORULATION PROTEIN A HOMOLOG"/>
    <property type="match status" value="1"/>
</dbReference>
<gene>
    <name evidence="6" type="ORF">SAMN05216366_1433</name>
</gene>
<organism evidence="6 7">
    <name type="scientific">Selenomonas ruminantium</name>
    <dbReference type="NCBI Taxonomy" id="971"/>
    <lineage>
        <taxon>Bacteria</taxon>
        <taxon>Bacillati</taxon>
        <taxon>Bacillota</taxon>
        <taxon>Negativicutes</taxon>
        <taxon>Selenomonadales</taxon>
        <taxon>Selenomonadaceae</taxon>
        <taxon>Selenomonas</taxon>
    </lineage>
</organism>
<dbReference type="InterPro" id="IPR011006">
    <property type="entry name" value="CheY-like_superfamily"/>
</dbReference>
<accession>A0A1H0V1H8</accession>
<dbReference type="SUPFAM" id="SSF52172">
    <property type="entry name" value="CheY-like"/>
    <property type="match status" value="1"/>
</dbReference>
<keyword evidence="3" id="KW-0804">Transcription</keyword>
<evidence type="ECO:0000259" key="5">
    <source>
        <dbReference type="PROSITE" id="PS50110"/>
    </source>
</evidence>
<dbReference type="EMBL" id="FNJQ01000043">
    <property type="protein sequence ID" value="SDP72317.1"/>
    <property type="molecule type" value="Genomic_DNA"/>
</dbReference>
<evidence type="ECO:0000313" key="7">
    <source>
        <dbReference type="Proteomes" id="UP000182412"/>
    </source>
</evidence>
<dbReference type="InterPro" id="IPR039420">
    <property type="entry name" value="WalR-like"/>
</dbReference>
<dbReference type="InterPro" id="IPR001789">
    <property type="entry name" value="Sig_transdc_resp-reg_receiver"/>
</dbReference>
<evidence type="ECO:0000256" key="4">
    <source>
        <dbReference type="PROSITE-ProRule" id="PRU00169"/>
    </source>
</evidence>
<dbReference type="GO" id="GO:0005829">
    <property type="term" value="C:cytosol"/>
    <property type="evidence" value="ECO:0007669"/>
    <property type="project" value="TreeGrafter"/>
</dbReference>
<dbReference type="Gene3D" id="3.40.50.2300">
    <property type="match status" value="1"/>
</dbReference>
<proteinExistence type="predicted"/>
<evidence type="ECO:0000313" key="6">
    <source>
        <dbReference type="EMBL" id="SDP72317.1"/>
    </source>
</evidence>
<feature type="modified residue" description="4-aspartylphosphate" evidence="4">
    <location>
        <position position="61"/>
    </location>
</feature>
<dbReference type="Proteomes" id="UP000182412">
    <property type="component" value="Unassembled WGS sequence"/>
</dbReference>